<dbReference type="EMBL" id="CP042476">
    <property type="protein sequence ID" value="QED37388.1"/>
    <property type="molecule type" value="Genomic_DNA"/>
</dbReference>
<evidence type="ECO:0000313" key="3">
    <source>
        <dbReference type="EMBL" id="QED37388.1"/>
    </source>
</evidence>
<dbReference type="AlphaFoldDB" id="A0A5B8YJS9"/>
<dbReference type="RefSeq" id="WP_146832415.1">
    <property type="nucleotide sequence ID" value="NZ_CP042476.1"/>
</dbReference>
<dbReference type="PROSITE" id="PS51257">
    <property type="entry name" value="PROKAR_LIPOPROTEIN"/>
    <property type="match status" value="1"/>
</dbReference>
<feature type="chain" id="PRO_5023064585" evidence="1">
    <location>
        <begin position="21"/>
        <end position="377"/>
    </location>
</feature>
<evidence type="ECO:0000259" key="2">
    <source>
        <dbReference type="Pfam" id="PF07995"/>
    </source>
</evidence>
<proteinExistence type="predicted"/>
<dbReference type="PANTHER" id="PTHR19328:SF75">
    <property type="entry name" value="ALDOSE SUGAR DEHYDROGENASE YLII"/>
    <property type="match status" value="1"/>
</dbReference>
<dbReference type="InterPro" id="IPR012938">
    <property type="entry name" value="Glc/Sorbosone_DH"/>
</dbReference>
<accession>A0A5B8YJS9</accession>
<feature type="signal peptide" evidence="1">
    <location>
        <begin position="1"/>
        <end position="20"/>
    </location>
</feature>
<dbReference type="Gene3D" id="2.120.10.30">
    <property type="entry name" value="TolB, C-terminal domain"/>
    <property type="match status" value="1"/>
</dbReference>
<evidence type="ECO:0000313" key="4">
    <source>
        <dbReference type="Proteomes" id="UP000321954"/>
    </source>
</evidence>
<reference evidence="3 4" key="1">
    <citation type="submission" date="2019-08" db="EMBL/GenBank/DDBJ databases">
        <title>Antarcticibacterium arcticum sp. nov., a bacterium isolated from marine sediment of the Canadian Beaufort Sea.</title>
        <authorList>
            <person name="Lee Y.M."/>
            <person name="Baek K."/>
            <person name="Lee D.-H."/>
            <person name="Shin S.C."/>
            <person name="Jin Y.K."/>
            <person name="Park Y."/>
        </authorList>
    </citation>
    <scope>NUCLEOTIDE SEQUENCE [LARGE SCALE GENOMIC DNA]</scope>
    <source>
        <strain evidence="3 4">PAMC 28998</strain>
    </source>
</reference>
<dbReference type="InterPro" id="IPR011041">
    <property type="entry name" value="Quinoprot_gluc/sorb_DH_b-prop"/>
</dbReference>
<dbReference type="OrthoDB" id="9770043at2"/>
<name>A0A5B8YJS9_9FLAO</name>
<organism evidence="3 4">
    <name type="scientific">Antarcticibacterium arcticum</name>
    <dbReference type="NCBI Taxonomy" id="2585771"/>
    <lineage>
        <taxon>Bacteria</taxon>
        <taxon>Pseudomonadati</taxon>
        <taxon>Bacteroidota</taxon>
        <taxon>Flavobacteriia</taxon>
        <taxon>Flavobacteriales</taxon>
        <taxon>Flavobacteriaceae</taxon>
        <taxon>Antarcticibacterium</taxon>
    </lineage>
</organism>
<dbReference type="KEGG" id="anp:FK178_06490"/>
<dbReference type="InterPro" id="IPR011042">
    <property type="entry name" value="6-blade_b-propeller_TolB-like"/>
</dbReference>
<dbReference type="Pfam" id="PF07995">
    <property type="entry name" value="GSDH"/>
    <property type="match status" value="1"/>
</dbReference>
<feature type="domain" description="Glucose/Sorbosone dehydrogenase" evidence="2">
    <location>
        <begin position="43"/>
        <end position="361"/>
    </location>
</feature>
<dbReference type="PANTHER" id="PTHR19328">
    <property type="entry name" value="HEDGEHOG-INTERACTING PROTEIN"/>
    <property type="match status" value="1"/>
</dbReference>
<evidence type="ECO:0000256" key="1">
    <source>
        <dbReference type="SAM" id="SignalP"/>
    </source>
</evidence>
<protein>
    <submittedName>
        <fullName evidence="3">PQQ-dependent sugar dehydrogenase</fullName>
    </submittedName>
</protein>
<keyword evidence="1" id="KW-0732">Signal</keyword>
<dbReference type="SUPFAM" id="SSF50952">
    <property type="entry name" value="Soluble quinoprotein glucose dehydrogenase"/>
    <property type="match status" value="1"/>
</dbReference>
<gene>
    <name evidence="3" type="ORF">FK178_06490</name>
</gene>
<sequence>MKSNLLLLFTAVIMSVTACAQKDTTIEKAQTVIDHEMVVDGLTIAWGMTFLPDGSMLITEKNGEVIHFKDGTKQQITGGPEVYQRGQGGLLDIILHPDYEENGWIYMSYASDAGDGDGGNTAIMRAKLEGNQFTNKEMLYKGTPNTTRGQHFGSRMVFDRDGYLYFSIGDRGNHDENPQDITRDAGKIYRINDDGTIPQDNPFVGEPNAKEAIYSYGHRNPQGMILNPETGEVWVHEHGPQGGDEINVIKKGANYGWPVVTYGENYGGGAISDETSHPGMEDPIYYWIPSIAPSGFVYVTSDKYPSLKGNLLIGALKFQYLEHAVLNGKEVTRREKLLEEIGRVRDVKQAPDGTIYVSVEGKGIVKLVEKEIAKTEE</sequence>
<keyword evidence="4" id="KW-1185">Reference proteome</keyword>
<dbReference type="Proteomes" id="UP000321954">
    <property type="component" value="Chromosome"/>
</dbReference>